<keyword evidence="14" id="KW-0234">DNA repair</keyword>
<evidence type="ECO:0000256" key="5">
    <source>
        <dbReference type="ARBA" id="ARBA00012024"/>
    </source>
</evidence>
<dbReference type="EMBL" id="JAUSUN010000039">
    <property type="protein sequence ID" value="MDQ0415584.1"/>
    <property type="molecule type" value="Genomic_DNA"/>
</dbReference>
<dbReference type="NCBIfam" id="TIGR00577">
    <property type="entry name" value="fpg"/>
    <property type="match status" value="1"/>
</dbReference>
<dbReference type="Proteomes" id="UP001242313">
    <property type="component" value="Unassembled WGS sequence"/>
</dbReference>
<dbReference type="InterPro" id="IPR010979">
    <property type="entry name" value="Ribosomal_uS13-like_H2TH"/>
</dbReference>
<sequence length="268" mass="30670">MMPELPEMETYKTLLGSLIGGQKITNVEIGREKSINLPVDQFSMEISNQAIKTISRRAKYLIFQLQNGKCLLLHLMLGGWMFFGKEEDKPNRTIQVKLSFGEQHLYFIGLRLGYLHLLSAKGVQEELEKLGPEVLDPDFTVDAFQQIMQKRKGTIKTTLINQEVLAGIGNGYSDEILWHAEIRPDKKINELDDQQLSRLYHSIQFILKRGIEQGGYMENPLFKGDGKTGGYQFYVYDREGEACSRCNASIIKSEISSRKTYFCPNCQR</sequence>
<evidence type="ECO:0000256" key="14">
    <source>
        <dbReference type="ARBA" id="ARBA00023204"/>
    </source>
</evidence>
<dbReference type="PANTHER" id="PTHR22993">
    <property type="entry name" value="FORMAMIDOPYRIMIDINE-DNA GLYCOSYLASE"/>
    <property type="match status" value="1"/>
</dbReference>
<evidence type="ECO:0000256" key="12">
    <source>
        <dbReference type="ARBA" id="ARBA00022833"/>
    </source>
</evidence>
<comment type="subunit">
    <text evidence="4">Monomer.</text>
</comment>
<evidence type="ECO:0000256" key="9">
    <source>
        <dbReference type="ARBA" id="ARBA00022763"/>
    </source>
</evidence>
<evidence type="ECO:0000256" key="10">
    <source>
        <dbReference type="ARBA" id="ARBA00022771"/>
    </source>
</evidence>
<keyword evidence="8" id="KW-0479">Metal-binding</keyword>
<evidence type="ECO:0000256" key="16">
    <source>
        <dbReference type="ARBA" id="ARBA00023268"/>
    </source>
</evidence>
<dbReference type="SUPFAM" id="SSF57716">
    <property type="entry name" value="Glucocorticoid receptor-like (DNA-binding domain)"/>
    <property type="match status" value="1"/>
</dbReference>
<dbReference type="EC" id="3.2.2.23" evidence="5"/>
<dbReference type="Gene3D" id="3.20.190.10">
    <property type="entry name" value="MutM-like, N-terminal"/>
    <property type="match status" value="1"/>
</dbReference>
<dbReference type="Pfam" id="PF06831">
    <property type="entry name" value="H2TH"/>
    <property type="match status" value="1"/>
</dbReference>
<dbReference type="InterPro" id="IPR015886">
    <property type="entry name" value="H2TH_FPG"/>
</dbReference>
<dbReference type="InterPro" id="IPR012319">
    <property type="entry name" value="FPG_cat"/>
</dbReference>
<dbReference type="InterPro" id="IPR035937">
    <property type="entry name" value="FPG_N"/>
</dbReference>
<dbReference type="Pfam" id="PF01149">
    <property type="entry name" value="Fapy_DNA_glyco"/>
    <property type="match status" value="1"/>
</dbReference>
<dbReference type="InterPro" id="IPR010663">
    <property type="entry name" value="Znf_FPG/IleRS"/>
</dbReference>
<keyword evidence="13" id="KW-0238">DNA-binding</keyword>
<organism evidence="23 24">
    <name type="scientific">Mesobacillus stamsii</name>
    <dbReference type="NCBI Taxonomy" id="225347"/>
    <lineage>
        <taxon>Bacteria</taxon>
        <taxon>Bacillati</taxon>
        <taxon>Bacillota</taxon>
        <taxon>Bacilli</taxon>
        <taxon>Bacillales</taxon>
        <taxon>Bacillaceae</taxon>
        <taxon>Mesobacillus</taxon>
    </lineage>
</organism>
<evidence type="ECO:0000256" key="13">
    <source>
        <dbReference type="ARBA" id="ARBA00023125"/>
    </source>
</evidence>
<dbReference type="SUPFAM" id="SSF46946">
    <property type="entry name" value="S13-like H2TH domain"/>
    <property type="match status" value="1"/>
</dbReference>
<dbReference type="SUPFAM" id="SSF81624">
    <property type="entry name" value="N-terminal domain of MutM-like DNA repair proteins"/>
    <property type="match status" value="1"/>
</dbReference>
<evidence type="ECO:0000256" key="19">
    <source>
        <dbReference type="ARBA" id="ARBA00044632"/>
    </source>
</evidence>
<dbReference type="PROSITE" id="PS51066">
    <property type="entry name" value="ZF_FPG_2"/>
    <property type="match status" value="1"/>
</dbReference>
<keyword evidence="10 20" id="KW-0863">Zinc-finger</keyword>
<protein>
    <recommendedName>
        <fullName evidence="7">Formamidopyrimidine-DNA glycosylase</fullName>
        <ecNumber evidence="5">3.2.2.23</ecNumber>
        <ecNumber evidence="6">4.2.99.18</ecNumber>
    </recommendedName>
    <alternativeName>
        <fullName evidence="18">DNA-(apurinic or apyrimidinic site) lyase MutM</fullName>
    </alternativeName>
</protein>
<evidence type="ECO:0000256" key="11">
    <source>
        <dbReference type="ARBA" id="ARBA00022801"/>
    </source>
</evidence>
<keyword evidence="12" id="KW-0862">Zinc</keyword>
<evidence type="ECO:0000313" key="24">
    <source>
        <dbReference type="Proteomes" id="UP001242313"/>
    </source>
</evidence>
<evidence type="ECO:0000256" key="6">
    <source>
        <dbReference type="ARBA" id="ARBA00012720"/>
    </source>
</evidence>
<dbReference type="EC" id="4.2.99.18" evidence="6"/>
<evidence type="ECO:0000256" key="17">
    <source>
        <dbReference type="ARBA" id="ARBA00023295"/>
    </source>
</evidence>
<evidence type="ECO:0000256" key="18">
    <source>
        <dbReference type="ARBA" id="ARBA00030638"/>
    </source>
</evidence>
<dbReference type="InterPro" id="IPR020629">
    <property type="entry name" value="FPG_Glyclase"/>
</dbReference>
<dbReference type="PANTHER" id="PTHR22993:SF9">
    <property type="entry name" value="FORMAMIDOPYRIMIDINE-DNA GLYCOSYLASE"/>
    <property type="match status" value="1"/>
</dbReference>
<reference evidence="23 24" key="1">
    <citation type="submission" date="2023-07" db="EMBL/GenBank/DDBJ databases">
        <title>Genomic Encyclopedia of Type Strains, Phase IV (KMG-IV): sequencing the most valuable type-strain genomes for metagenomic binning, comparative biology and taxonomic classification.</title>
        <authorList>
            <person name="Goeker M."/>
        </authorList>
    </citation>
    <scope>NUCLEOTIDE SEQUENCE [LARGE SCALE GENOMIC DNA]</scope>
    <source>
        <strain evidence="23 24">DSM 19598</strain>
    </source>
</reference>
<dbReference type="GO" id="GO:0140078">
    <property type="term" value="F:class I DNA-(apurinic or apyrimidinic site) endonuclease activity"/>
    <property type="evidence" value="ECO:0007669"/>
    <property type="project" value="UniProtKB-EC"/>
</dbReference>
<comment type="similarity">
    <text evidence="3">Belongs to the FPG family.</text>
</comment>
<dbReference type="SMART" id="SM01232">
    <property type="entry name" value="H2TH"/>
    <property type="match status" value="1"/>
</dbReference>
<keyword evidence="17 23" id="KW-0326">Glycosidase</keyword>
<keyword evidence="24" id="KW-1185">Reference proteome</keyword>
<feature type="domain" description="Formamidopyrimidine-DNA glycosylase catalytic" evidence="22">
    <location>
        <begin position="3"/>
        <end position="113"/>
    </location>
</feature>
<dbReference type="Gene3D" id="1.10.8.50">
    <property type="match status" value="1"/>
</dbReference>
<evidence type="ECO:0000256" key="15">
    <source>
        <dbReference type="ARBA" id="ARBA00023239"/>
    </source>
</evidence>
<evidence type="ECO:0000256" key="1">
    <source>
        <dbReference type="ARBA" id="ARBA00001668"/>
    </source>
</evidence>
<name>A0ABU0G1Z1_9BACI</name>
<keyword evidence="16" id="KW-0511">Multifunctional enzyme</keyword>
<keyword evidence="9" id="KW-0227">DNA damage</keyword>
<feature type="domain" description="FPG-type" evidence="21">
    <location>
        <begin position="234"/>
        <end position="268"/>
    </location>
</feature>
<dbReference type="PROSITE" id="PS51068">
    <property type="entry name" value="FPG_CAT"/>
    <property type="match status" value="1"/>
</dbReference>
<comment type="catalytic activity">
    <reaction evidence="1">
        <text>Hydrolysis of DNA containing ring-opened 7-methylguanine residues, releasing 2,6-diamino-4-hydroxy-5-(N-methyl)formamidopyrimidine.</text>
        <dbReference type="EC" id="3.2.2.23"/>
    </reaction>
</comment>
<dbReference type="InterPro" id="IPR000214">
    <property type="entry name" value="Znf_DNA_glyclase/AP_lyase"/>
</dbReference>
<comment type="catalytic activity">
    <reaction evidence="19">
        <text>2'-deoxyribonucleotide-(2'-deoxyribose 5'-phosphate)-2'-deoxyribonucleotide-DNA = a 3'-end 2'-deoxyribonucleotide-(2,3-dehydro-2,3-deoxyribose 5'-phosphate)-DNA + a 5'-end 5'-phospho-2'-deoxyribonucleoside-DNA + H(+)</text>
        <dbReference type="Rhea" id="RHEA:66592"/>
        <dbReference type="Rhea" id="RHEA-COMP:13180"/>
        <dbReference type="Rhea" id="RHEA-COMP:16897"/>
        <dbReference type="Rhea" id="RHEA-COMP:17067"/>
        <dbReference type="ChEBI" id="CHEBI:15378"/>
        <dbReference type="ChEBI" id="CHEBI:136412"/>
        <dbReference type="ChEBI" id="CHEBI:157695"/>
        <dbReference type="ChEBI" id="CHEBI:167181"/>
        <dbReference type="EC" id="4.2.99.18"/>
    </reaction>
</comment>
<keyword evidence="15 23" id="KW-0456">Lyase</keyword>
<evidence type="ECO:0000256" key="20">
    <source>
        <dbReference type="PROSITE-ProRule" id="PRU00391"/>
    </source>
</evidence>
<evidence type="ECO:0000259" key="22">
    <source>
        <dbReference type="PROSITE" id="PS51068"/>
    </source>
</evidence>
<dbReference type="GO" id="GO:0008534">
    <property type="term" value="F:oxidized purine nucleobase lesion DNA N-glycosylase activity"/>
    <property type="evidence" value="ECO:0007669"/>
    <property type="project" value="UniProtKB-EC"/>
</dbReference>
<keyword evidence="11 23" id="KW-0378">Hydrolase</keyword>
<gene>
    <name evidence="23" type="ORF">J2S25_003811</name>
</gene>
<dbReference type="NCBIfam" id="NF002211">
    <property type="entry name" value="PRK01103.1"/>
    <property type="match status" value="1"/>
</dbReference>
<evidence type="ECO:0000256" key="3">
    <source>
        <dbReference type="ARBA" id="ARBA00009409"/>
    </source>
</evidence>
<proteinExistence type="inferred from homology"/>
<dbReference type="Pfam" id="PF06827">
    <property type="entry name" value="zf-FPG_IleRS"/>
    <property type="match status" value="1"/>
</dbReference>
<evidence type="ECO:0000313" key="23">
    <source>
        <dbReference type="EMBL" id="MDQ0415584.1"/>
    </source>
</evidence>
<accession>A0ABU0G1Z1</accession>
<evidence type="ECO:0000256" key="2">
    <source>
        <dbReference type="ARBA" id="ARBA00001947"/>
    </source>
</evidence>
<evidence type="ECO:0000256" key="8">
    <source>
        <dbReference type="ARBA" id="ARBA00022723"/>
    </source>
</evidence>
<evidence type="ECO:0000256" key="4">
    <source>
        <dbReference type="ARBA" id="ARBA00011245"/>
    </source>
</evidence>
<dbReference type="SMART" id="SM00898">
    <property type="entry name" value="Fapy_DNA_glyco"/>
    <property type="match status" value="1"/>
</dbReference>
<comment type="caution">
    <text evidence="23">The sequence shown here is derived from an EMBL/GenBank/DDBJ whole genome shotgun (WGS) entry which is preliminary data.</text>
</comment>
<evidence type="ECO:0000256" key="7">
    <source>
        <dbReference type="ARBA" id="ARBA00016240"/>
    </source>
</evidence>
<evidence type="ECO:0000259" key="21">
    <source>
        <dbReference type="PROSITE" id="PS51066"/>
    </source>
</evidence>
<comment type="cofactor">
    <cofactor evidence="2">
        <name>Zn(2+)</name>
        <dbReference type="ChEBI" id="CHEBI:29105"/>
    </cofactor>
</comment>